<dbReference type="PANTHER" id="PTHR22726">
    <property type="entry name" value="METALLOENDOPEPTIDASE OMA1"/>
    <property type="match status" value="1"/>
</dbReference>
<dbReference type="GO" id="GO:0004222">
    <property type="term" value="F:metalloendopeptidase activity"/>
    <property type="evidence" value="ECO:0007669"/>
    <property type="project" value="InterPro"/>
</dbReference>
<evidence type="ECO:0000256" key="7">
    <source>
        <dbReference type="SAM" id="Phobius"/>
    </source>
</evidence>
<accession>A0A1N6JTJ5</accession>
<keyword evidence="2" id="KW-0479">Metal-binding</keyword>
<keyword evidence="5 6" id="KW-0482">Metalloprotease</keyword>
<evidence type="ECO:0000256" key="5">
    <source>
        <dbReference type="ARBA" id="ARBA00023049"/>
    </source>
</evidence>
<reference evidence="10" key="1">
    <citation type="submission" date="2016-11" db="EMBL/GenBank/DDBJ databases">
        <authorList>
            <person name="Varghese N."/>
            <person name="Submissions S."/>
        </authorList>
    </citation>
    <scope>NUCLEOTIDE SEQUENCE [LARGE SCALE GENOMIC DNA]</scope>
    <source>
        <strain evidence="10">DSM 27623</strain>
    </source>
</reference>
<dbReference type="Proteomes" id="UP000185207">
    <property type="component" value="Unassembled WGS sequence"/>
</dbReference>
<keyword evidence="1 6" id="KW-0645">Protease</keyword>
<evidence type="ECO:0000256" key="6">
    <source>
        <dbReference type="RuleBase" id="RU003983"/>
    </source>
</evidence>
<dbReference type="CDD" id="cd07332">
    <property type="entry name" value="M48C_Oma1_like"/>
    <property type="match status" value="1"/>
</dbReference>
<evidence type="ECO:0000259" key="8">
    <source>
        <dbReference type="Pfam" id="PF01435"/>
    </source>
</evidence>
<dbReference type="STRING" id="1416779.SAMN05444409_3808"/>
<evidence type="ECO:0000256" key="2">
    <source>
        <dbReference type="ARBA" id="ARBA00022723"/>
    </source>
</evidence>
<keyword evidence="3 6" id="KW-0378">Hydrolase</keyword>
<dbReference type="Gene3D" id="3.30.2010.10">
    <property type="entry name" value="Metalloproteases ('zincins'), catalytic domain"/>
    <property type="match status" value="1"/>
</dbReference>
<dbReference type="GO" id="GO:0016020">
    <property type="term" value="C:membrane"/>
    <property type="evidence" value="ECO:0007669"/>
    <property type="project" value="TreeGrafter"/>
</dbReference>
<keyword evidence="7" id="KW-1133">Transmembrane helix</keyword>
<organism evidence="9 10">
    <name type="scientific">Epilithonimonas zeae</name>
    <dbReference type="NCBI Taxonomy" id="1416779"/>
    <lineage>
        <taxon>Bacteria</taxon>
        <taxon>Pseudomonadati</taxon>
        <taxon>Bacteroidota</taxon>
        <taxon>Flavobacteriia</taxon>
        <taxon>Flavobacteriales</taxon>
        <taxon>Weeksellaceae</taxon>
        <taxon>Chryseobacterium group</taxon>
        <taxon>Epilithonimonas</taxon>
    </lineage>
</organism>
<gene>
    <name evidence="9" type="ORF">SAMN05444409_3808</name>
</gene>
<keyword evidence="10" id="KW-1185">Reference proteome</keyword>
<comment type="cofactor">
    <cofactor evidence="6">
        <name>Zn(2+)</name>
        <dbReference type="ChEBI" id="CHEBI:29105"/>
    </cofactor>
    <text evidence="6">Binds 1 zinc ion per subunit.</text>
</comment>
<feature type="transmembrane region" description="Helical" evidence="7">
    <location>
        <begin position="101"/>
        <end position="124"/>
    </location>
</feature>
<proteinExistence type="inferred from homology"/>
<feature type="domain" description="Peptidase M48" evidence="8">
    <location>
        <begin position="160"/>
        <end position="325"/>
    </location>
</feature>
<dbReference type="Pfam" id="PF01435">
    <property type="entry name" value="Peptidase_M48"/>
    <property type="match status" value="1"/>
</dbReference>
<comment type="similarity">
    <text evidence="6">Belongs to the peptidase M48 family.</text>
</comment>
<dbReference type="InterPro" id="IPR051156">
    <property type="entry name" value="Mito/Outer_Membr_Metalloprot"/>
</dbReference>
<sequence length="353" mass="40453">MKITSQAKYFDGKTSKPHFVELEVFLHNQVTFYFENRRLIWNFQDIKFEKNGEILSITKKDNLHEIIKIENPETADTIYKSAKTSQNLSWYQNILDFGPKFYLTAFVSVITLIACFYIFIIPYVSEKVTDILPISFDEEIGNTNFQQIKSTSNIDEKQSEKLQEFANLINFGTERKLYFKVINDEEVNAFALPDGTIVVYSGLLSKVENPNELAALLGHEATHIKERHSTKILARSIAGYAIVSLVVGDVNGIMTTLANNANELNNLSFSREFEQSADEGSYAILKQNKINPEGMYQLFKILEKSDNLEVPKILSTHPLTKDRMNYSKTLMDRNDYSFSSNPELQKAFDNLKN</sequence>
<keyword evidence="7" id="KW-0472">Membrane</keyword>
<dbReference type="RefSeq" id="WP_074236932.1">
    <property type="nucleotide sequence ID" value="NZ_FSRK01000003.1"/>
</dbReference>
<evidence type="ECO:0000256" key="4">
    <source>
        <dbReference type="ARBA" id="ARBA00022833"/>
    </source>
</evidence>
<dbReference type="InterPro" id="IPR001915">
    <property type="entry name" value="Peptidase_M48"/>
</dbReference>
<dbReference type="EMBL" id="FSRK01000003">
    <property type="protein sequence ID" value="SIO47610.1"/>
    <property type="molecule type" value="Genomic_DNA"/>
</dbReference>
<evidence type="ECO:0000256" key="1">
    <source>
        <dbReference type="ARBA" id="ARBA00022670"/>
    </source>
</evidence>
<name>A0A1N6JTJ5_9FLAO</name>
<dbReference type="PANTHER" id="PTHR22726:SF1">
    <property type="entry name" value="METALLOENDOPEPTIDASE OMA1, MITOCHONDRIAL"/>
    <property type="match status" value="1"/>
</dbReference>
<keyword evidence="4 6" id="KW-0862">Zinc</keyword>
<dbReference type="OrthoDB" id="9810445at2"/>
<dbReference type="GO" id="GO:0046872">
    <property type="term" value="F:metal ion binding"/>
    <property type="evidence" value="ECO:0007669"/>
    <property type="project" value="UniProtKB-KW"/>
</dbReference>
<evidence type="ECO:0000313" key="10">
    <source>
        <dbReference type="Proteomes" id="UP000185207"/>
    </source>
</evidence>
<evidence type="ECO:0000256" key="3">
    <source>
        <dbReference type="ARBA" id="ARBA00022801"/>
    </source>
</evidence>
<protein>
    <submittedName>
        <fullName evidence="9">Peptidase family M48</fullName>
    </submittedName>
</protein>
<keyword evidence="7" id="KW-0812">Transmembrane</keyword>
<dbReference type="GO" id="GO:0051603">
    <property type="term" value="P:proteolysis involved in protein catabolic process"/>
    <property type="evidence" value="ECO:0007669"/>
    <property type="project" value="TreeGrafter"/>
</dbReference>
<dbReference type="AlphaFoldDB" id="A0A1N6JTJ5"/>
<evidence type="ECO:0000313" key="9">
    <source>
        <dbReference type="EMBL" id="SIO47610.1"/>
    </source>
</evidence>